<dbReference type="PANTHER" id="PTHR11061">
    <property type="entry name" value="RNA M5U METHYLTRANSFERASE"/>
    <property type="match status" value="1"/>
</dbReference>
<keyword evidence="4" id="KW-0479">Metal-binding</keyword>
<evidence type="ECO:0000256" key="1">
    <source>
        <dbReference type="ARBA" id="ARBA00022603"/>
    </source>
</evidence>
<comment type="caution">
    <text evidence="12">The sequence shown here is derived from an EMBL/GenBank/DDBJ whole genome shotgun (WGS) entry which is preliminary data.</text>
</comment>
<keyword evidence="13" id="KW-1185">Reference proteome</keyword>
<evidence type="ECO:0000313" key="13">
    <source>
        <dbReference type="Proteomes" id="UP000326396"/>
    </source>
</evidence>
<evidence type="ECO:0000256" key="7">
    <source>
        <dbReference type="PROSITE-ProRule" id="PRU00325"/>
    </source>
</evidence>
<feature type="domain" description="TRAM" evidence="10">
    <location>
        <begin position="1017"/>
        <end position="1077"/>
    </location>
</feature>
<dbReference type="FunFam" id="3.40.50.150:FF:000009">
    <property type="entry name" value="23S rRNA (Uracil(1939)-C(5))-methyltransferase RlmD"/>
    <property type="match status" value="1"/>
</dbReference>
<evidence type="ECO:0000256" key="3">
    <source>
        <dbReference type="ARBA" id="ARBA00022691"/>
    </source>
</evidence>
<feature type="region of interest" description="Disordered" evidence="9">
    <location>
        <begin position="981"/>
        <end position="1016"/>
    </location>
</feature>
<evidence type="ECO:0000256" key="8">
    <source>
        <dbReference type="PROSITE-ProRule" id="PRU01024"/>
    </source>
</evidence>
<dbReference type="PROSITE" id="PS50966">
    <property type="entry name" value="ZF_SWIM"/>
    <property type="match status" value="2"/>
</dbReference>
<accession>A0A5N6NBF2</accession>
<comment type="similarity">
    <text evidence="8">Belongs to the class I-like SAM-binding methyltransferase superfamily. RNA M5U methyltransferase family.</text>
</comment>
<dbReference type="Proteomes" id="UP000326396">
    <property type="component" value="Linkage Group LG2"/>
</dbReference>
<dbReference type="PROSITE" id="PS51687">
    <property type="entry name" value="SAM_MT_RNA_M5U"/>
    <property type="match status" value="1"/>
</dbReference>
<dbReference type="Pfam" id="PF13847">
    <property type="entry name" value="Methyltransf_31"/>
    <property type="match status" value="1"/>
</dbReference>
<dbReference type="InterPro" id="IPR029063">
    <property type="entry name" value="SAM-dependent_MTases_sf"/>
</dbReference>
<gene>
    <name evidence="12" type="ORF">E3N88_22782</name>
</gene>
<dbReference type="NCBIfam" id="TIGR00479">
    <property type="entry name" value="rumA"/>
    <property type="match status" value="1"/>
</dbReference>
<reference evidence="12 13" key="1">
    <citation type="submission" date="2019-05" db="EMBL/GenBank/DDBJ databases">
        <title>Mikania micrantha, genome provides insights into the molecular mechanism of rapid growth.</title>
        <authorList>
            <person name="Liu B."/>
        </authorList>
    </citation>
    <scope>NUCLEOTIDE SEQUENCE [LARGE SCALE GENOMIC DNA]</scope>
    <source>
        <strain evidence="12">NLD-2019</strain>
        <tissue evidence="12">Leaf</tissue>
    </source>
</reference>
<dbReference type="FunFam" id="2.40.50.140:FF:000231">
    <property type="entry name" value="RNA methyltransferase family protein"/>
    <property type="match status" value="1"/>
</dbReference>
<evidence type="ECO:0000259" key="10">
    <source>
        <dbReference type="PROSITE" id="PS50926"/>
    </source>
</evidence>
<dbReference type="InterPro" id="IPR002792">
    <property type="entry name" value="TRAM_dom"/>
</dbReference>
<dbReference type="SMART" id="SM00575">
    <property type="entry name" value="ZnF_PMZ"/>
    <property type="match status" value="2"/>
</dbReference>
<dbReference type="GO" id="GO:0008270">
    <property type="term" value="F:zinc ion binding"/>
    <property type="evidence" value="ECO:0007669"/>
    <property type="project" value="UniProtKB-KW"/>
</dbReference>
<dbReference type="GO" id="GO:0008757">
    <property type="term" value="F:S-adenosylmethionine-dependent methyltransferase activity"/>
    <property type="evidence" value="ECO:0007669"/>
    <property type="project" value="UniProtKB-ARBA"/>
</dbReference>
<dbReference type="FunFam" id="2.40.50.1070:FF:000003">
    <property type="entry name" value="23S rRNA (Uracil-5-)-methyltransferase RumA"/>
    <property type="match status" value="1"/>
</dbReference>
<sequence>MSISNISRAPSSSLHTSIISISMYELEKELTLYVTTGNNLDRTSNQPRGHDEVVDELHGQEDSEYALSDESYHSHYSTDEVVDEPLGQEDSDVETYRKKNLSIKVNSIFDNVVDFRRSLIHYALTNEFQYFIEKSEPTRVTARCIHKECKWRIHASVKQDGITFEVKSFVEAHSCTRSNKGGNKHASQGWIASVISDKLKSYGDVSVKELQKWVMQNYNVDVSYMKVFRGKEQAYTDIYGKWEDSYMKINDFKEELLRRNPGSVVDIEFERKGNKKLFFRFFISLVACLKGFLDGCRPYISLDACHLKGKLNGVLVAATSVDGNNSIFPVAYGVLESENKNSWIWFLELLKKAIGTPDGLVISSDMQKGLEVAITQIYPNVEHRECMRHLYANFKRHFRGDFFSRILWQAAKTYSVTEHERLLDEIARSNKQALAYISENHKKIWSRCNFGTRSKCDYITNNTSEAFNSWIGEARYQPVLDLLDFIREKIMVRFEKKRRISKKWKDTLVPNTRSYLNRISKNLGEYEVCRSGENRAEVKRLGKRWDVLLDERSCSCRVWQVKGIPCVHAAAFIAFIRDANWDKYVDSYFTVEKFKAAYALEIAPMLAKDQWVHIDIGEKIYPPTIKRPPGRPRKNRIKSHDEPRKRHKCSRCCDSVEDWSENEQDYEKDVEDDNYEDESVVYPCYNPNMDWKLVKPMEAMEFKSPALLKDMLIDYGVANGYQLVLTQIIQNLEISLRNMQEDIMRKYQCMVSVGQCGRAKKKALDDFEGALKDHYARLPDYQAEILATNLGSTVKMVVGTMPNGETYFSCFYICFKAVKDGWISGCRKGIIKVVKDEFPDAEHRQCTRHVYANFVKKFAVFNLRICFGLSYNVVPSGNNIFEVRSEKNVYVVKVKEQTCTCGSWQLSGIPYAHVVATLGFINKDPETEPNARAMASIMPNFSLRRLPLLHKFRSTHPPQPPHPLPLRRSSSVIALPVAASSSSFEDSEEPKSNSNTLSTITEEPNNKNKNRKPKSFFPKRGETLELVCESLAFKGKGLCKVEDTGYVVMCDRALPGERFVGRVTRKKNNYAEVVKVKTLSPHRDMVEAPCEYASHCGGCRTQNLLYEAQVRAKEEQVRDLVVHVGKFSYKDLEFENVMKPIVPCDMQFHYRNKMEFSFGPKRWLPKEQLVEKGEDGNVFSLGLHAPGFFDKVLNVDKCFLQSEPANKILGAVQDCWRNPELGLSPYDCRSHTGFMKHLTIRSGRDVETRAPQLMVNFVTSSYKPELLEPLVDTLAVFPEVVSIMNNINTLVGNTSVGEEEYTLYGKATITEILRGLAFEISANSFFQTNAHQAEILYKLVEDCAGLKGDGSEVILDLFCGTGTIGLTLAKKVKHVYGYEVVPEAISDARRNAKLNGIHNATFIQGDLNKINESFGNDFQKPDIIITDPNRPGMHASLIKYLLKLKAPRIVYVSCNPATCARDLDLLCHGSNSGGDRIFVLIKTDQAGFSDWIKLTMKQALLDFAWIHDFG</sequence>
<dbReference type="Pfam" id="PF03108">
    <property type="entry name" value="DBD_Tnp_Mut"/>
    <property type="match status" value="1"/>
</dbReference>
<dbReference type="EMBL" id="SZYD01000012">
    <property type="protein sequence ID" value="KAD4585181.1"/>
    <property type="molecule type" value="Genomic_DNA"/>
</dbReference>
<keyword evidence="2 8" id="KW-0808">Transferase</keyword>
<dbReference type="Pfam" id="PF10551">
    <property type="entry name" value="MULE"/>
    <property type="match status" value="1"/>
</dbReference>
<dbReference type="GO" id="GO:0008173">
    <property type="term" value="F:RNA methyltransferase activity"/>
    <property type="evidence" value="ECO:0007669"/>
    <property type="project" value="InterPro"/>
</dbReference>
<evidence type="ECO:0000256" key="5">
    <source>
        <dbReference type="ARBA" id="ARBA00022771"/>
    </source>
</evidence>
<evidence type="ECO:0000256" key="2">
    <source>
        <dbReference type="ARBA" id="ARBA00022679"/>
    </source>
</evidence>
<name>A0A5N6NBF2_9ASTR</name>
<feature type="compositionally biased region" description="Polar residues" evidence="9">
    <location>
        <begin position="993"/>
        <end position="1003"/>
    </location>
</feature>
<dbReference type="InterPro" id="IPR012340">
    <property type="entry name" value="NA-bd_OB-fold"/>
</dbReference>
<keyword evidence="3 8" id="KW-0949">S-adenosyl-L-methionine</keyword>
<dbReference type="InterPro" id="IPR010280">
    <property type="entry name" value="U5_MeTrfase_fam"/>
</dbReference>
<dbReference type="InterPro" id="IPR025714">
    <property type="entry name" value="Methyltranfer_dom"/>
</dbReference>
<feature type="binding site" evidence="8">
    <location>
        <position position="1358"/>
    </location>
    <ligand>
        <name>S-adenosyl-L-methionine</name>
        <dbReference type="ChEBI" id="CHEBI:59789"/>
    </ligand>
</feature>
<feature type="binding site" evidence="8">
    <location>
        <position position="1379"/>
    </location>
    <ligand>
        <name>S-adenosyl-L-methionine</name>
        <dbReference type="ChEBI" id="CHEBI:59789"/>
    </ligand>
</feature>
<evidence type="ECO:0008006" key="14">
    <source>
        <dbReference type="Google" id="ProtNLM"/>
    </source>
</evidence>
<dbReference type="SUPFAM" id="SSF50249">
    <property type="entry name" value="Nucleic acid-binding proteins"/>
    <property type="match status" value="1"/>
</dbReference>
<dbReference type="InterPro" id="IPR004332">
    <property type="entry name" value="Transposase_MuDR"/>
</dbReference>
<feature type="active site" description="Nucleophile" evidence="8">
    <location>
        <position position="1454"/>
    </location>
</feature>
<proteinExistence type="inferred from homology"/>
<keyword evidence="5 7" id="KW-0863">Zinc-finger</keyword>
<organism evidence="12 13">
    <name type="scientific">Mikania micrantha</name>
    <name type="common">bitter vine</name>
    <dbReference type="NCBI Taxonomy" id="192012"/>
    <lineage>
        <taxon>Eukaryota</taxon>
        <taxon>Viridiplantae</taxon>
        <taxon>Streptophyta</taxon>
        <taxon>Embryophyta</taxon>
        <taxon>Tracheophyta</taxon>
        <taxon>Spermatophyta</taxon>
        <taxon>Magnoliopsida</taxon>
        <taxon>eudicotyledons</taxon>
        <taxon>Gunneridae</taxon>
        <taxon>Pentapetalae</taxon>
        <taxon>asterids</taxon>
        <taxon>campanulids</taxon>
        <taxon>Asterales</taxon>
        <taxon>Asteraceae</taxon>
        <taxon>Asteroideae</taxon>
        <taxon>Heliantheae alliance</taxon>
        <taxon>Eupatorieae</taxon>
        <taxon>Mikania</taxon>
    </lineage>
</organism>
<dbReference type="OrthoDB" id="10250660at2759"/>
<feature type="binding site" evidence="8">
    <location>
        <position position="1427"/>
    </location>
    <ligand>
        <name>S-adenosyl-L-methionine</name>
        <dbReference type="ChEBI" id="CHEBI:59789"/>
    </ligand>
</feature>
<dbReference type="PANTHER" id="PTHR11061:SF30">
    <property type="entry name" value="TRNA (URACIL(54)-C(5))-METHYLTRANSFERASE"/>
    <property type="match status" value="1"/>
</dbReference>
<feature type="binding site" evidence="8">
    <location>
        <position position="1327"/>
    </location>
    <ligand>
        <name>S-adenosyl-L-methionine</name>
        <dbReference type="ChEBI" id="CHEBI:59789"/>
    </ligand>
</feature>
<keyword evidence="6" id="KW-0862">Zinc</keyword>
<dbReference type="Pfam" id="PF04434">
    <property type="entry name" value="SWIM"/>
    <property type="match status" value="2"/>
</dbReference>
<dbReference type="Gene3D" id="2.40.50.140">
    <property type="entry name" value="Nucleic acid-binding proteins"/>
    <property type="match status" value="1"/>
</dbReference>
<dbReference type="CDD" id="cd02440">
    <property type="entry name" value="AdoMet_MTases"/>
    <property type="match status" value="1"/>
</dbReference>
<dbReference type="Gene3D" id="2.40.50.1070">
    <property type="match status" value="1"/>
</dbReference>
<evidence type="ECO:0000313" key="12">
    <source>
        <dbReference type="EMBL" id="KAD4585181.1"/>
    </source>
</evidence>
<evidence type="ECO:0000256" key="4">
    <source>
        <dbReference type="ARBA" id="ARBA00022723"/>
    </source>
</evidence>
<evidence type="ECO:0000256" key="9">
    <source>
        <dbReference type="SAM" id="MobiDB-lite"/>
    </source>
</evidence>
<feature type="domain" description="SWIM-type" evidence="11">
    <location>
        <begin position="890"/>
        <end position="922"/>
    </location>
</feature>
<feature type="domain" description="SWIM-type" evidence="11">
    <location>
        <begin position="545"/>
        <end position="577"/>
    </location>
</feature>
<dbReference type="InterPro" id="IPR007527">
    <property type="entry name" value="Znf_SWIM"/>
</dbReference>
<dbReference type="GO" id="GO:0006396">
    <property type="term" value="P:RNA processing"/>
    <property type="evidence" value="ECO:0007669"/>
    <property type="project" value="InterPro"/>
</dbReference>
<dbReference type="InterPro" id="IPR006564">
    <property type="entry name" value="Znf_PMZ"/>
</dbReference>
<dbReference type="PROSITE" id="PS50926">
    <property type="entry name" value="TRAM"/>
    <property type="match status" value="1"/>
</dbReference>
<keyword evidence="1 8" id="KW-0489">Methyltransferase</keyword>
<dbReference type="GO" id="GO:0001510">
    <property type="term" value="P:RNA methylation"/>
    <property type="evidence" value="ECO:0007669"/>
    <property type="project" value="UniProtKB-ARBA"/>
</dbReference>
<evidence type="ECO:0000256" key="6">
    <source>
        <dbReference type="ARBA" id="ARBA00022833"/>
    </source>
</evidence>
<dbReference type="Gene3D" id="3.40.50.150">
    <property type="entry name" value="Vaccinia Virus protein VP39"/>
    <property type="match status" value="1"/>
</dbReference>
<protein>
    <recommendedName>
        <fullName evidence="14">SWIM-type domain-containing protein</fullName>
    </recommendedName>
</protein>
<dbReference type="SUPFAM" id="SSF53335">
    <property type="entry name" value="S-adenosyl-L-methionine-dependent methyltransferases"/>
    <property type="match status" value="1"/>
</dbReference>
<dbReference type="InterPro" id="IPR018289">
    <property type="entry name" value="MULE_transposase_dom"/>
</dbReference>
<evidence type="ECO:0000259" key="11">
    <source>
        <dbReference type="PROSITE" id="PS50966"/>
    </source>
</evidence>